<dbReference type="GO" id="GO:0016829">
    <property type="term" value="F:lyase activity"/>
    <property type="evidence" value="ECO:0007669"/>
    <property type="project" value="UniProtKB-KW"/>
</dbReference>
<dbReference type="InterPro" id="IPR033644">
    <property type="entry name" value="Ferrochelatase_C"/>
</dbReference>
<dbReference type="Pfam" id="PF00762">
    <property type="entry name" value="Ferrochelatase"/>
    <property type="match status" value="1"/>
</dbReference>
<keyword evidence="2 7" id="KW-0408">Iron</keyword>
<proteinExistence type="inferred from homology"/>
<dbReference type="CDD" id="cd00419">
    <property type="entry name" value="Ferrochelatase_C"/>
    <property type="match status" value="1"/>
</dbReference>
<gene>
    <name evidence="7 9" type="primary">hemH</name>
    <name evidence="9" type="ORF">MNR06_14000</name>
</gene>
<evidence type="ECO:0000256" key="3">
    <source>
        <dbReference type="ARBA" id="ARBA00023133"/>
    </source>
</evidence>
<dbReference type="SUPFAM" id="SSF53800">
    <property type="entry name" value="Chelatase"/>
    <property type="match status" value="1"/>
</dbReference>
<organism evidence="9 10">
    <name type="scientific">Bdellovibrio reynosensis</name>
    <dbReference type="NCBI Taxonomy" id="2835041"/>
    <lineage>
        <taxon>Bacteria</taxon>
        <taxon>Pseudomonadati</taxon>
        <taxon>Bdellovibrionota</taxon>
        <taxon>Bdellovibrionia</taxon>
        <taxon>Bdellovibrionales</taxon>
        <taxon>Pseudobdellovibrionaceae</taxon>
        <taxon>Bdellovibrio</taxon>
    </lineage>
</organism>
<dbReference type="InterPro" id="IPR033659">
    <property type="entry name" value="Ferrochelatase_N"/>
</dbReference>
<keyword evidence="5 7" id="KW-0627">Porphyrin biosynthesis</keyword>
<dbReference type="EC" id="4.98.1.1" evidence="7"/>
<dbReference type="HAMAP" id="MF_00323">
    <property type="entry name" value="Ferrochelatase"/>
    <property type="match status" value="1"/>
</dbReference>
<evidence type="ECO:0000256" key="5">
    <source>
        <dbReference type="ARBA" id="ARBA00023244"/>
    </source>
</evidence>
<evidence type="ECO:0000256" key="6">
    <source>
        <dbReference type="ARBA" id="ARBA00024536"/>
    </source>
</evidence>
<comment type="catalytic activity">
    <reaction evidence="6">
        <text>Fe-coproporphyrin III + 2 H(+) = coproporphyrin III + Fe(2+)</text>
        <dbReference type="Rhea" id="RHEA:49572"/>
        <dbReference type="ChEBI" id="CHEBI:15378"/>
        <dbReference type="ChEBI" id="CHEBI:29033"/>
        <dbReference type="ChEBI" id="CHEBI:68438"/>
        <dbReference type="ChEBI" id="CHEBI:131725"/>
        <dbReference type="EC" id="4.99.1.9"/>
    </reaction>
    <physiologicalReaction direction="right-to-left" evidence="6">
        <dbReference type="Rhea" id="RHEA:49574"/>
    </physiologicalReaction>
</comment>
<comment type="catalytic activity">
    <reaction evidence="7">
        <text>heme b + 2 H(+) = protoporphyrin IX + Fe(2+)</text>
        <dbReference type="Rhea" id="RHEA:22584"/>
        <dbReference type="ChEBI" id="CHEBI:15378"/>
        <dbReference type="ChEBI" id="CHEBI:29033"/>
        <dbReference type="ChEBI" id="CHEBI:57306"/>
        <dbReference type="ChEBI" id="CHEBI:60344"/>
        <dbReference type="EC" id="4.98.1.1"/>
    </reaction>
</comment>
<keyword evidence="10" id="KW-1185">Reference proteome</keyword>
<dbReference type="NCBIfam" id="TIGR00109">
    <property type="entry name" value="hemH"/>
    <property type="match status" value="1"/>
</dbReference>
<dbReference type="PANTHER" id="PTHR11108">
    <property type="entry name" value="FERROCHELATASE"/>
    <property type="match status" value="1"/>
</dbReference>
<dbReference type="CDD" id="cd03411">
    <property type="entry name" value="Ferrochelatase_N"/>
    <property type="match status" value="1"/>
</dbReference>
<evidence type="ECO:0000256" key="4">
    <source>
        <dbReference type="ARBA" id="ARBA00023239"/>
    </source>
</evidence>
<comment type="function">
    <text evidence="7">Catalyzes the ferrous insertion into protoporphyrin IX.</text>
</comment>
<evidence type="ECO:0000256" key="7">
    <source>
        <dbReference type="HAMAP-Rule" id="MF_00323"/>
    </source>
</evidence>
<protein>
    <recommendedName>
        <fullName evidence="7">Ferrochelatase</fullName>
        <ecNumber evidence="7">4.98.1.1</ecNumber>
    </recommendedName>
    <alternativeName>
        <fullName evidence="7">Heme synthase</fullName>
    </alternativeName>
    <alternativeName>
        <fullName evidence="7">Protoheme ferro-lyase</fullName>
    </alternativeName>
</protein>
<feature type="binding site" evidence="7">
    <location>
        <position position="292"/>
    </location>
    <ligand>
        <name>Fe(2+)</name>
        <dbReference type="ChEBI" id="CHEBI:29033"/>
    </ligand>
</feature>
<dbReference type="RefSeq" id="WP_243536983.1">
    <property type="nucleotide sequence ID" value="NZ_CP093442.1"/>
</dbReference>
<comment type="pathway">
    <text evidence="7">Porphyrin-containing compound metabolism; protoheme biosynthesis; protoheme from protoporphyrin-IX: step 1/1.</text>
</comment>
<comment type="similarity">
    <text evidence="1 7 8">Belongs to the ferrochelatase family.</text>
</comment>
<keyword evidence="7" id="KW-0963">Cytoplasm</keyword>
<dbReference type="Gene3D" id="3.40.50.1400">
    <property type="match status" value="2"/>
</dbReference>
<name>A0ABY4C8K8_9BACT</name>
<dbReference type="Proteomes" id="UP000830116">
    <property type="component" value="Chromosome"/>
</dbReference>
<keyword evidence="7" id="KW-0479">Metal-binding</keyword>
<evidence type="ECO:0000256" key="2">
    <source>
        <dbReference type="ARBA" id="ARBA00023004"/>
    </source>
</evidence>
<keyword evidence="4 7" id="KW-0456">Lyase</keyword>
<dbReference type="EMBL" id="CP093442">
    <property type="protein sequence ID" value="UOF00809.1"/>
    <property type="molecule type" value="Genomic_DNA"/>
</dbReference>
<keyword evidence="3 7" id="KW-0350">Heme biosynthesis</keyword>
<evidence type="ECO:0000256" key="1">
    <source>
        <dbReference type="ARBA" id="ARBA00007718"/>
    </source>
</evidence>
<comment type="subcellular location">
    <subcellularLocation>
        <location evidence="7">Cytoplasm</location>
    </subcellularLocation>
</comment>
<reference evidence="9" key="1">
    <citation type="submission" date="2022-03" db="EMBL/GenBank/DDBJ databases">
        <title>Genome Identification and Characterization of new species Bdellovibrio reynosense LBG001 sp. nov. from a Mexico soil sample.</title>
        <authorList>
            <person name="Camilli A."/>
            <person name="Ajao Y."/>
            <person name="Guo X."/>
        </authorList>
    </citation>
    <scope>NUCLEOTIDE SEQUENCE</scope>
    <source>
        <strain evidence="9">LBG001</strain>
    </source>
</reference>
<feature type="binding site" evidence="7">
    <location>
        <position position="193"/>
    </location>
    <ligand>
        <name>Fe(2+)</name>
        <dbReference type="ChEBI" id="CHEBI:29033"/>
    </ligand>
</feature>
<sequence>MAKTGVLLSNIGSPKSYSVSDVKNYLNTFLMDPDIIKLPFVFRWPLVHGIIVPRRAPYSAGNYKKIWLEGEGSPLTVYTQRFSEKLQEQLGSDYLVKIGMRYSDPSIDNALKDFKAAGVERVLIVPLYPQYAEATTGSTVKEVRRVAKHLKISFDFEVLPPFFDDNAFIDPSVRMMNESLTGQSVDHYLFSFHGLPEEQIKQVEGCLVTPDCCVQKNACAKNCYRAQCFATAGTIAKRLGLQSSQWTLAFQSRLGRAEWLKPSTDSILEKLAKEGKKNIAVICPSFVADCLETLEEIGIGGKEQFQEHGGENYFLIPCLNADPEWTANFASLIKGSKTKEAELKSLS</sequence>
<evidence type="ECO:0000256" key="8">
    <source>
        <dbReference type="RuleBase" id="RU004185"/>
    </source>
</evidence>
<dbReference type="InterPro" id="IPR001015">
    <property type="entry name" value="Ferrochelatase"/>
</dbReference>
<dbReference type="PANTHER" id="PTHR11108:SF1">
    <property type="entry name" value="FERROCHELATASE, MITOCHONDRIAL"/>
    <property type="match status" value="1"/>
</dbReference>
<evidence type="ECO:0000313" key="9">
    <source>
        <dbReference type="EMBL" id="UOF00809.1"/>
    </source>
</evidence>
<evidence type="ECO:0000313" key="10">
    <source>
        <dbReference type="Proteomes" id="UP000830116"/>
    </source>
</evidence>
<accession>A0ABY4C8K8</accession>